<keyword evidence="4 7" id="KW-0812">Transmembrane</keyword>
<evidence type="ECO:0000256" key="4">
    <source>
        <dbReference type="ARBA" id="ARBA00022692"/>
    </source>
</evidence>
<evidence type="ECO:0000313" key="9">
    <source>
        <dbReference type="EMBL" id="SQB98873.1"/>
    </source>
</evidence>
<evidence type="ECO:0000256" key="5">
    <source>
        <dbReference type="ARBA" id="ARBA00022989"/>
    </source>
</evidence>
<organism evidence="9 10">
    <name type="scientific">Helicobacter fennelliae</name>
    <dbReference type="NCBI Taxonomy" id="215"/>
    <lineage>
        <taxon>Bacteria</taxon>
        <taxon>Pseudomonadati</taxon>
        <taxon>Campylobacterota</taxon>
        <taxon>Epsilonproteobacteria</taxon>
        <taxon>Campylobacterales</taxon>
        <taxon>Helicobacteraceae</taxon>
        <taxon>Helicobacter</taxon>
    </lineage>
</organism>
<feature type="transmembrane region" description="Helical" evidence="7">
    <location>
        <begin position="171"/>
        <end position="193"/>
    </location>
</feature>
<evidence type="ECO:0000256" key="6">
    <source>
        <dbReference type="ARBA" id="ARBA00023136"/>
    </source>
</evidence>
<comment type="similarity">
    <text evidence="7">Belongs to the binding-protein-dependent transport system permease family.</text>
</comment>
<dbReference type="Proteomes" id="UP000250166">
    <property type="component" value="Unassembled WGS sequence"/>
</dbReference>
<sequence>MKFFSKWRILSFVLVLVFLTFWEILAQSAYMLNPQKAIPPLSMVFAKFIELCEDGILGAAVVDSLGRFFAGLLIGGALGSGVGLLLGRFRAIEILLEPFTKIFAPISPIAWLPIIVLWLGIGNLGAIFIIAYAVFFPTLALSIAGVRSINPTLLAMAKNFGASEWQKFRDIILPGAFVHIASGLKLAASVAWIQLVAAEMLGIQSGLGYLVADGRNLLELDMVIVAMLWIGLLGYGIALLFGAVEKLLLRALGVQS</sequence>
<feature type="transmembrane region" description="Helical" evidence="7">
    <location>
        <begin position="127"/>
        <end position="150"/>
    </location>
</feature>
<dbReference type="Pfam" id="PF00528">
    <property type="entry name" value="BPD_transp_1"/>
    <property type="match status" value="1"/>
</dbReference>
<evidence type="ECO:0000256" key="3">
    <source>
        <dbReference type="ARBA" id="ARBA00022475"/>
    </source>
</evidence>
<keyword evidence="2 7" id="KW-0813">Transport</keyword>
<dbReference type="PANTHER" id="PTHR30151:SF0">
    <property type="entry name" value="ABC TRANSPORTER PERMEASE PROTEIN MJ0413-RELATED"/>
    <property type="match status" value="1"/>
</dbReference>
<accession>A0A2X3BE29</accession>
<dbReference type="AlphaFoldDB" id="A0A2X3BE29"/>
<name>A0A2X3BE29_9HELI</name>
<protein>
    <submittedName>
        <fullName evidence="9">Aliphatic sulfonates transport permease protein ssuC</fullName>
    </submittedName>
</protein>
<comment type="subcellular location">
    <subcellularLocation>
        <location evidence="1 7">Cell membrane</location>
        <topology evidence="1 7">Multi-pass membrane protein</topology>
    </subcellularLocation>
</comment>
<dbReference type="RefSeq" id="WP_112058732.1">
    <property type="nucleotide sequence ID" value="NZ_UAWL01000006.1"/>
</dbReference>
<dbReference type="Gene3D" id="1.10.3720.10">
    <property type="entry name" value="MetI-like"/>
    <property type="match status" value="1"/>
</dbReference>
<evidence type="ECO:0000256" key="7">
    <source>
        <dbReference type="RuleBase" id="RU363032"/>
    </source>
</evidence>
<evidence type="ECO:0000256" key="2">
    <source>
        <dbReference type="ARBA" id="ARBA00022448"/>
    </source>
</evidence>
<feature type="transmembrane region" description="Helical" evidence="7">
    <location>
        <begin position="222"/>
        <end position="244"/>
    </location>
</feature>
<proteinExistence type="inferred from homology"/>
<dbReference type="PROSITE" id="PS50928">
    <property type="entry name" value="ABC_TM1"/>
    <property type="match status" value="1"/>
</dbReference>
<dbReference type="InterPro" id="IPR035906">
    <property type="entry name" value="MetI-like_sf"/>
</dbReference>
<reference evidence="9 10" key="1">
    <citation type="submission" date="2018-06" db="EMBL/GenBank/DDBJ databases">
        <authorList>
            <consortium name="Pathogen Informatics"/>
            <person name="Doyle S."/>
        </authorList>
    </citation>
    <scope>NUCLEOTIDE SEQUENCE [LARGE SCALE GENOMIC DNA]</scope>
    <source>
        <strain evidence="9 10">NCTC13102</strain>
    </source>
</reference>
<feature type="transmembrane region" description="Helical" evidence="7">
    <location>
        <begin position="68"/>
        <end position="87"/>
    </location>
</feature>
<keyword evidence="6 7" id="KW-0472">Membrane</keyword>
<dbReference type="GO" id="GO:0005886">
    <property type="term" value="C:plasma membrane"/>
    <property type="evidence" value="ECO:0007669"/>
    <property type="project" value="UniProtKB-SubCell"/>
</dbReference>
<dbReference type="GO" id="GO:0055085">
    <property type="term" value="P:transmembrane transport"/>
    <property type="evidence" value="ECO:0007669"/>
    <property type="project" value="InterPro"/>
</dbReference>
<keyword evidence="3" id="KW-1003">Cell membrane</keyword>
<evidence type="ECO:0000313" key="10">
    <source>
        <dbReference type="Proteomes" id="UP000250166"/>
    </source>
</evidence>
<dbReference type="EMBL" id="UAWL01000006">
    <property type="protein sequence ID" value="SQB98873.1"/>
    <property type="molecule type" value="Genomic_DNA"/>
</dbReference>
<dbReference type="InterPro" id="IPR000515">
    <property type="entry name" value="MetI-like"/>
</dbReference>
<dbReference type="SUPFAM" id="SSF161098">
    <property type="entry name" value="MetI-like"/>
    <property type="match status" value="1"/>
</dbReference>
<feature type="transmembrane region" description="Helical" evidence="7">
    <location>
        <begin position="99"/>
        <end position="121"/>
    </location>
</feature>
<evidence type="ECO:0000256" key="1">
    <source>
        <dbReference type="ARBA" id="ARBA00004651"/>
    </source>
</evidence>
<feature type="domain" description="ABC transmembrane type-1" evidence="8">
    <location>
        <begin position="61"/>
        <end position="241"/>
    </location>
</feature>
<evidence type="ECO:0000259" key="8">
    <source>
        <dbReference type="PROSITE" id="PS50928"/>
    </source>
</evidence>
<keyword evidence="5 7" id="KW-1133">Transmembrane helix</keyword>
<dbReference type="PANTHER" id="PTHR30151">
    <property type="entry name" value="ALKANE SULFONATE ABC TRANSPORTER-RELATED, MEMBRANE SUBUNIT"/>
    <property type="match status" value="1"/>
</dbReference>
<gene>
    <name evidence="9" type="primary">ssuC</name>
    <name evidence="9" type="ORF">NCTC13102_01344</name>
</gene>